<keyword evidence="11 18" id="KW-0238">DNA-binding</keyword>
<keyword evidence="17" id="KW-1078">G1/S host cell cycle checkpoint dysregulation by virus</keyword>
<keyword evidence="15" id="KW-0922">Interferon antiviral system evasion</keyword>
<dbReference type="RefSeq" id="YP_003622564.1">
    <property type="nucleotide sequence ID" value="NC_014143.1"/>
</dbReference>
<dbReference type="EMBL" id="GU220391">
    <property type="protein sequence ID" value="ADG21985.1"/>
    <property type="molecule type" value="Genomic_DNA"/>
</dbReference>
<keyword evidence="16" id="KW-0899">Viral immunoevasion</keyword>
<keyword evidence="4" id="KW-0945">Host-virus interaction</keyword>
<evidence type="ECO:0000256" key="17">
    <source>
        <dbReference type="ARBA" id="ARBA00023309"/>
    </source>
</evidence>
<dbReference type="Pfam" id="PF00527">
    <property type="entry name" value="E7"/>
    <property type="match status" value="1"/>
</dbReference>
<keyword evidence="2 18" id="KW-0244">Early protein</keyword>
<evidence type="ECO:0000256" key="14">
    <source>
        <dbReference type="ARBA" id="ARBA00023200"/>
    </source>
</evidence>
<reference evidence="19 20" key="1">
    <citation type="journal article" date="2010" name="J. Virol.">
        <title>The first complete papillomavirus genome characterized from a marsupial host: a novel isolate from Bettongia penicillata.</title>
        <authorList>
            <person name="Bennett M.D."/>
            <person name="Reiss A."/>
            <person name="Stevens H."/>
            <person name="Heylen E."/>
            <person name="Van Ranst M."/>
            <person name="Wayne A."/>
            <person name="Slaven M."/>
            <person name="Mills J.N."/>
            <person name="Warren K.S."/>
            <person name="O'Hara A.J."/>
            <person name="Nicholls P.K."/>
        </authorList>
    </citation>
    <scope>NUCLEOTIDE SEQUENCE [LARGE SCALE GENOMIC DNA]</scope>
</reference>
<evidence type="ECO:0000256" key="7">
    <source>
        <dbReference type="ARBA" id="ARBA00022771"/>
    </source>
</evidence>
<proteinExistence type="inferred from homology"/>
<evidence type="ECO:0000256" key="11">
    <source>
        <dbReference type="ARBA" id="ARBA00023125"/>
    </source>
</evidence>
<comment type="similarity">
    <text evidence="18">Belongs to the papillomaviridae E7 protein family.</text>
</comment>
<dbReference type="GO" id="GO:0039645">
    <property type="term" value="P:symbiont-mediated perturbation of host cell cycle G1/S transition checkpoint"/>
    <property type="evidence" value="ECO:0007669"/>
    <property type="project" value="UniProtKB-KW"/>
</dbReference>
<organism evidence="19 20">
    <name type="scientific">Bettongia penicillata papillomavirus 1</name>
    <dbReference type="NCBI Taxonomy" id="759701"/>
    <lineage>
        <taxon>Viruses</taxon>
        <taxon>Monodnaviria</taxon>
        <taxon>Shotokuvirae</taxon>
        <taxon>Cossaviricota</taxon>
        <taxon>Papovaviricetes</taxon>
        <taxon>Zurhausenvirales</taxon>
        <taxon>Papillomaviridae</taxon>
        <taxon>Firstpapillomavirinae</taxon>
        <taxon>Dyolambdapapillomavirus</taxon>
        <taxon>Dyolambdapapillomavirus 1</taxon>
    </lineage>
</organism>
<evidence type="ECO:0000256" key="18">
    <source>
        <dbReference type="PIRNR" id="PIRNR003407"/>
    </source>
</evidence>
<evidence type="ECO:0000256" key="15">
    <source>
        <dbReference type="ARBA" id="ARBA00023258"/>
    </source>
</evidence>
<dbReference type="Gene3D" id="3.30.160.330">
    <property type="match status" value="1"/>
</dbReference>
<dbReference type="Proteomes" id="UP000144694">
    <property type="component" value="Segment"/>
</dbReference>
<sequence>MIGDRIDLKDIVLQLDQVVPTSEEESTTGDEVEHRPYKYYDVTVSCATCSRRISFCILANPETVSGFFNYFFEDVRPVCLPCVQKGENGQ</sequence>
<keyword evidence="13 18" id="KW-0804">Transcription</keyword>
<evidence type="ECO:0000256" key="6">
    <source>
        <dbReference type="ARBA" id="ARBA00022723"/>
    </source>
</evidence>
<dbReference type="GO" id="GO:0039502">
    <property type="term" value="P:symbiont-mediated suppression of host type I interferon-mediated signaling pathway"/>
    <property type="evidence" value="ECO:0007669"/>
    <property type="project" value="UniProtKB-KW"/>
</dbReference>
<evidence type="ECO:0000256" key="16">
    <source>
        <dbReference type="ARBA" id="ARBA00023280"/>
    </source>
</evidence>
<keyword evidence="3" id="KW-1048">Host nucleus</keyword>
<dbReference type="GO" id="GO:0008270">
    <property type="term" value="F:zinc ion binding"/>
    <property type="evidence" value="ECO:0007669"/>
    <property type="project" value="UniProtKB-KW"/>
</dbReference>
<accession>D6N1B9</accession>
<dbReference type="GO" id="GO:0003700">
    <property type="term" value="F:DNA-binding transcription factor activity"/>
    <property type="evidence" value="ECO:0007669"/>
    <property type="project" value="InterPro"/>
</dbReference>
<keyword evidence="14" id="KW-1035">Host cytoplasm</keyword>
<keyword evidence="5" id="KW-1090">Inhibition of host innate immune response by virus</keyword>
<evidence type="ECO:0000256" key="13">
    <source>
        <dbReference type="ARBA" id="ARBA00023163"/>
    </source>
</evidence>
<evidence type="ECO:0000256" key="10">
    <source>
        <dbReference type="ARBA" id="ARBA00023015"/>
    </source>
</evidence>
<evidence type="ECO:0000313" key="20">
    <source>
        <dbReference type="Proteomes" id="UP000144694"/>
    </source>
</evidence>
<evidence type="ECO:0000256" key="2">
    <source>
        <dbReference type="ARBA" id="ARBA00022518"/>
    </source>
</evidence>
<evidence type="ECO:0000256" key="3">
    <source>
        <dbReference type="ARBA" id="ARBA00022562"/>
    </source>
</evidence>
<evidence type="ECO:0000256" key="8">
    <source>
        <dbReference type="ARBA" id="ARBA00022830"/>
    </source>
</evidence>
<dbReference type="GO" id="GO:0003677">
    <property type="term" value="F:DNA binding"/>
    <property type="evidence" value="ECO:0007669"/>
    <property type="project" value="UniProtKB-KW"/>
</dbReference>
<dbReference type="SUPFAM" id="SSF161234">
    <property type="entry name" value="E7 C-terminal domain-like"/>
    <property type="match status" value="1"/>
</dbReference>
<dbReference type="GeneID" id="9122079"/>
<evidence type="ECO:0000256" key="9">
    <source>
        <dbReference type="ARBA" id="ARBA00022833"/>
    </source>
</evidence>
<keyword evidence="7" id="KW-0863">Zinc-finger</keyword>
<keyword evidence="9" id="KW-0862">Zinc</keyword>
<evidence type="ECO:0000256" key="5">
    <source>
        <dbReference type="ARBA" id="ARBA00022632"/>
    </source>
</evidence>
<keyword evidence="20" id="KW-1185">Reference proteome</keyword>
<evidence type="ECO:0000256" key="1">
    <source>
        <dbReference type="ARBA" id="ARBA00022504"/>
    </source>
</evidence>
<protein>
    <recommendedName>
        <fullName evidence="18">Protein E7</fullName>
    </recommendedName>
</protein>
<keyword evidence="1" id="KW-1121">Modulation of host cell cycle by virus</keyword>
<keyword evidence="12 18" id="KW-0010">Activator</keyword>
<dbReference type="GO" id="GO:0052170">
    <property type="term" value="P:symbiont-mediated suppression of host innate immune response"/>
    <property type="evidence" value="ECO:0007669"/>
    <property type="project" value="UniProtKB-KW"/>
</dbReference>
<evidence type="ECO:0000256" key="4">
    <source>
        <dbReference type="ARBA" id="ARBA00022581"/>
    </source>
</evidence>
<comment type="function">
    <text evidence="18">E7 protein has both transforming and trans-activating activities.</text>
</comment>
<keyword evidence="10 18" id="KW-0805">Transcription regulation</keyword>
<name>D6N1B9_9PAPI</name>
<dbReference type="PIRSF" id="PIRSF003407">
    <property type="entry name" value="Papvi_E7"/>
    <property type="match status" value="1"/>
</dbReference>
<evidence type="ECO:0000256" key="12">
    <source>
        <dbReference type="ARBA" id="ARBA00023159"/>
    </source>
</evidence>
<dbReference type="OrthoDB" id="28045at10239"/>
<evidence type="ECO:0000313" key="19">
    <source>
        <dbReference type="EMBL" id="ADG21985.1"/>
    </source>
</evidence>
<dbReference type="InterPro" id="IPR000148">
    <property type="entry name" value="Papilloma_E7"/>
</dbReference>
<dbReference type="KEGG" id="vg:9122079"/>
<keyword evidence="8" id="KW-1114">Inhibition of host interferon signaling pathway by virus</keyword>
<keyword evidence="6" id="KW-0479">Metal-binding</keyword>